<keyword evidence="7" id="KW-1185">Reference proteome</keyword>
<evidence type="ECO:0000313" key="6">
    <source>
        <dbReference type="EMBL" id="MBP1045834.1"/>
    </source>
</evidence>
<comment type="caution">
    <text evidence="6">The sequence shown here is derived from an EMBL/GenBank/DDBJ whole genome shotgun (WGS) entry which is preliminary data.</text>
</comment>
<dbReference type="InterPro" id="IPR001670">
    <property type="entry name" value="ADH_Fe/GldA"/>
</dbReference>
<gene>
    <name evidence="6" type="ORF">I6N96_06040</name>
</gene>
<dbReference type="CDD" id="cd08180">
    <property type="entry name" value="PDD"/>
    <property type="match status" value="1"/>
</dbReference>
<evidence type="ECO:0000256" key="3">
    <source>
        <dbReference type="ARBA" id="ARBA00023027"/>
    </source>
</evidence>
<evidence type="ECO:0000259" key="5">
    <source>
        <dbReference type="Pfam" id="PF25137"/>
    </source>
</evidence>
<evidence type="ECO:0000259" key="4">
    <source>
        <dbReference type="Pfam" id="PF00465"/>
    </source>
</evidence>
<keyword evidence="2" id="KW-0560">Oxidoreductase</keyword>
<evidence type="ECO:0000256" key="1">
    <source>
        <dbReference type="ARBA" id="ARBA00007358"/>
    </source>
</evidence>
<protein>
    <submittedName>
        <fullName evidence="6">Iron-containing alcohol dehydrogenase</fullName>
    </submittedName>
</protein>
<keyword evidence="3" id="KW-0520">NAD</keyword>
<dbReference type="SUPFAM" id="SSF56796">
    <property type="entry name" value="Dehydroquinate synthase-like"/>
    <property type="match status" value="1"/>
</dbReference>
<reference evidence="6 7" key="1">
    <citation type="submission" date="2020-12" db="EMBL/GenBank/DDBJ databases">
        <title>Vagococcus allomyrinae sp. nov. and Enterococcus lavae sp. nov., isolated from the larvae of Allomyrina dichotoma.</title>
        <authorList>
            <person name="Lee S.D."/>
        </authorList>
    </citation>
    <scope>NUCLEOTIDE SEQUENCE [LARGE SCALE GENOMIC DNA]</scope>
    <source>
        <strain evidence="6 7">BWM-S5</strain>
    </source>
</reference>
<dbReference type="PROSITE" id="PS00060">
    <property type="entry name" value="ADH_IRON_2"/>
    <property type="match status" value="1"/>
</dbReference>
<organism evidence="6 7">
    <name type="scientific">Enterococcus larvae</name>
    <dbReference type="NCBI Taxonomy" id="2794352"/>
    <lineage>
        <taxon>Bacteria</taxon>
        <taxon>Bacillati</taxon>
        <taxon>Bacillota</taxon>
        <taxon>Bacilli</taxon>
        <taxon>Lactobacillales</taxon>
        <taxon>Enterococcaceae</taxon>
        <taxon>Enterococcus</taxon>
    </lineage>
</organism>
<comment type="similarity">
    <text evidence="1">Belongs to the iron-containing alcohol dehydrogenase family.</text>
</comment>
<dbReference type="PANTHER" id="PTHR11496:SF102">
    <property type="entry name" value="ALCOHOL DEHYDROGENASE 4"/>
    <property type="match status" value="1"/>
</dbReference>
<dbReference type="Gene3D" id="1.20.1090.10">
    <property type="entry name" value="Dehydroquinate synthase-like - alpha domain"/>
    <property type="match status" value="1"/>
</dbReference>
<proteinExistence type="inferred from homology"/>
<dbReference type="EMBL" id="JAEDXU010000002">
    <property type="protein sequence ID" value="MBP1045834.1"/>
    <property type="molecule type" value="Genomic_DNA"/>
</dbReference>
<dbReference type="InterPro" id="IPR056798">
    <property type="entry name" value="ADH_Fe_C"/>
</dbReference>
<accession>A0ABS4CJ60</accession>
<dbReference type="PROSITE" id="PS00913">
    <property type="entry name" value="ADH_IRON_1"/>
    <property type="match status" value="1"/>
</dbReference>
<dbReference type="InterPro" id="IPR039697">
    <property type="entry name" value="Alcohol_dehydrogenase_Fe"/>
</dbReference>
<evidence type="ECO:0000256" key="2">
    <source>
        <dbReference type="ARBA" id="ARBA00023002"/>
    </source>
</evidence>
<dbReference type="Pfam" id="PF25137">
    <property type="entry name" value="ADH_Fe_C"/>
    <property type="match status" value="1"/>
</dbReference>
<name>A0ABS4CJ60_9ENTE</name>
<feature type="domain" description="Fe-containing alcohol dehydrogenase-like C-terminal" evidence="5">
    <location>
        <begin position="176"/>
        <end position="378"/>
    </location>
</feature>
<dbReference type="PANTHER" id="PTHR11496">
    <property type="entry name" value="ALCOHOL DEHYDROGENASE"/>
    <property type="match status" value="1"/>
</dbReference>
<evidence type="ECO:0000313" key="7">
    <source>
        <dbReference type="Proteomes" id="UP000673375"/>
    </source>
</evidence>
<dbReference type="Gene3D" id="3.40.50.1970">
    <property type="match status" value="1"/>
</dbReference>
<dbReference type="RefSeq" id="WP_209556617.1">
    <property type="nucleotide sequence ID" value="NZ_JAEDXU010000002.1"/>
</dbReference>
<dbReference type="Pfam" id="PF00465">
    <property type="entry name" value="Fe-ADH"/>
    <property type="match status" value="1"/>
</dbReference>
<dbReference type="Proteomes" id="UP000673375">
    <property type="component" value="Unassembled WGS sequence"/>
</dbReference>
<sequence>MSKIIDQFTLKTKIFANQGSLKELEKLKGRKAFIVSDKVMAEFGYLSQVIDHLTKAQIGTESFTGIQPDPDTKVVAEGLKAFQKADPDILIAIGGGSAIDAAKGILYAASQFIDCSKERPYFVAIPSTSGTGSEVTDFSVITAGGDKICLVDEFIAPDLAILDATCIKNVPNKVVVDTGIDVLVHATEAYVSSKATDFTDAMAEKTIQLLFEHLPILNQDIQNSYSRDRVHNASCMAGIAFTNAGLGITHSLSHAIGGKFHLAHGRCNALLLEVVIEYNAELNGSANTLAAEKYAKLAKMLNLPARTIREGVVSYVDAIKGLKRELGIEGGFGELIAEQDYQDSLVYMSQAAKNDRCTPSNPREPSVDELREIYEKVY</sequence>
<feature type="domain" description="Alcohol dehydrogenase iron-type/glycerol dehydrogenase GldA" evidence="4">
    <location>
        <begin position="12"/>
        <end position="163"/>
    </location>
</feature>
<dbReference type="InterPro" id="IPR018211">
    <property type="entry name" value="ADH_Fe_CS"/>
</dbReference>